<gene>
    <name evidence="3" type="ORF">GCM10023340_08100</name>
</gene>
<feature type="region of interest" description="Disordered" evidence="1">
    <location>
        <begin position="49"/>
        <end position="74"/>
    </location>
</feature>
<dbReference type="Proteomes" id="UP001500221">
    <property type="component" value="Unassembled WGS sequence"/>
</dbReference>
<evidence type="ECO:0000313" key="3">
    <source>
        <dbReference type="EMBL" id="GAA5143207.1"/>
    </source>
</evidence>
<keyword evidence="2" id="KW-0472">Membrane</keyword>
<keyword evidence="2" id="KW-0812">Transmembrane</keyword>
<evidence type="ECO:0000256" key="2">
    <source>
        <dbReference type="SAM" id="Phobius"/>
    </source>
</evidence>
<accession>A0ABP9PBT7</accession>
<keyword evidence="4" id="KW-1185">Reference proteome</keyword>
<dbReference type="EMBL" id="BAABKG010000001">
    <property type="protein sequence ID" value="GAA5143207.1"/>
    <property type="molecule type" value="Genomic_DNA"/>
</dbReference>
<protein>
    <submittedName>
        <fullName evidence="3">Uncharacterized protein</fullName>
    </submittedName>
</protein>
<evidence type="ECO:0000256" key="1">
    <source>
        <dbReference type="SAM" id="MobiDB-lite"/>
    </source>
</evidence>
<feature type="transmembrane region" description="Helical" evidence="2">
    <location>
        <begin position="20"/>
        <end position="42"/>
    </location>
</feature>
<evidence type="ECO:0000313" key="4">
    <source>
        <dbReference type="Proteomes" id="UP001500221"/>
    </source>
</evidence>
<keyword evidence="2" id="KW-1133">Transmembrane helix</keyword>
<comment type="caution">
    <text evidence="3">The sequence shown here is derived from an EMBL/GenBank/DDBJ whole genome shotgun (WGS) entry which is preliminary data.</text>
</comment>
<organism evidence="3 4">
    <name type="scientific">Nocardioides marinquilinus</name>
    <dbReference type="NCBI Taxonomy" id="1210400"/>
    <lineage>
        <taxon>Bacteria</taxon>
        <taxon>Bacillati</taxon>
        <taxon>Actinomycetota</taxon>
        <taxon>Actinomycetes</taxon>
        <taxon>Propionibacteriales</taxon>
        <taxon>Nocardioidaceae</taxon>
        <taxon>Nocardioides</taxon>
    </lineage>
</organism>
<name>A0ABP9PBT7_9ACTN</name>
<proteinExistence type="predicted"/>
<dbReference type="RefSeq" id="WP_345454775.1">
    <property type="nucleotide sequence ID" value="NZ_BAABKG010000001.1"/>
</dbReference>
<sequence>MSTTSWPPGLVPLHVGADHPALLALTLVLAFGPFVLLGVVMWRRRRLEEHDGTPAEASGDGTTDDADDAAQRER</sequence>
<reference evidence="4" key="1">
    <citation type="journal article" date="2019" name="Int. J. Syst. Evol. Microbiol.">
        <title>The Global Catalogue of Microorganisms (GCM) 10K type strain sequencing project: providing services to taxonomists for standard genome sequencing and annotation.</title>
        <authorList>
            <consortium name="The Broad Institute Genomics Platform"/>
            <consortium name="The Broad Institute Genome Sequencing Center for Infectious Disease"/>
            <person name="Wu L."/>
            <person name="Ma J."/>
        </authorList>
    </citation>
    <scope>NUCLEOTIDE SEQUENCE [LARGE SCALE GENOMIC DNA]</scope>
    <source>
        <strain evidence="4">JCM 18459</strain>
    </source>
</reference>